<feature type="region of interest" description="Disordered" evidence="1">
    <location>
        <begin position="406"/>
        <end position="440"/>
    </location>
</feature>
<feature type="compositionally biased region" description="Polar residues" evidence="1">
    <location>
        <begin position="1003"/>
        <end position="1018"/>
    </location>
</feature>
<keyword evidence="5" id="KW-1185">Reference proteome</keyword>
<sequence>MKLVNRQKFIATAILLGIATTPFTSSLFSSSTAFAAETGIPSVTEVRTLGLMTGDAKGDFMPEKVLTRAEMAKILCNIFELDVQPASNTLYLDVSAANWSAPYIEAVQKAGYMDGTGELFHPNQAVTRQELITSLVKAMDLHSDSNNGAPLSSMDVARSYGLAIADNATDANAPLNRQTSADLFIQLLDHPVGQVDAKGDTVRVGNIPYKINGDLQGLFGVENGTVLKGAKLDIDRSQRTVTHVNTIELNSNGGVFDGKGLSFNGNLIVNGSVTLKNIQSTGNLQVNGNDDSTLTTQLSNSSWANVVISSPTSMIQASGDSKIGKLTVNNTATVQTNDTASIQQLIVQPNLKQLTLDGRVDELDASQYDGNPLVTLQPSAGIGNIKLSNNKKATDIIRNYTDQKSNVSNINGTQNTDSITADPSATGNNINTKKKDKDKDKAPAIVELDVSGLLSSINNAYELMSHYSELPGGVDHPEDQPMIWHDMLQTATANAKLVLNQSNATQQDIDAAVNELNKATKHYLSAQNALFSYIDLLITVKNTDPDYTDAGRFDFKERIMSFALYYYDPTTTQEQFDAYTNDIMDMKTQFMAIQHIDFTELNRKLRWMGETAGSTTNVQNAKTLLDLREQYSNIMHGIMSQEQVDSLLAQLNEALDLRGLNQSQHETNDYYTKLMNLTQEVSTLLYRDNDQLDRYMEADFLNIRETLNMANQAIIEEGRPWTQEEAYNNLQMSWNIFKFSYNVKLEDMRNSLSQQAVELDGILEKYSPYLSEYNAGRLKSLRLEAEQMLSTNTASVSKVGRLQTNIIYAIKNANLKDPARLLVLIDQANAEYKKYGKYHRDFYSQGSYKENMKFSSTISYAQSIIVSENATQQNIVEQEGILQMALAEYSTDWITTDMIYSMVSSAHYSLDRYGNPSNPYSVRLQKAVDAMEAGQSANPSLTFPELRDLYIDLVDKKAAFEQHPDAVEEPSTDTSTPEAGGISDSPTPTPNDPNPSSTHEESPGSSNEGTPNSGSATDPQAPATEEPGTDTTPVSSNEPTSQPVNNDPQPTVVEPSDQHYDYSRPAQPSEEADSPSPVIANDPEATEAP</sequence>
<dbReference type="PROSITE" id="PS51272">
    <property type="entry name" value="SLH"/>
    <property type="match status" value="2"/>
</dbReference>
<accession>A0ABW4RFK5</accession>
<organism evidence="4 5">
    <name type="scientific">Paenibacillus wenxiniae</name>
    <dbReference type="NCBI Taxonomy" id="1636843"/>
    <lineage>
        <taxon>Bacteria</taxon>
        <taxon>Bacillati</taxon>
        <taxon>Bacillota</taxon>
        <taxon>Bacilli</taxon>
        <taxon>Bacillales</taxon>
        <taxon>Paenibacillaceae</taxon>
        <taxon>Paenibacillus</taxon>
    </lineage>
</organism>
<dbReference type="Pfam" id="PF00395">
    <property type="entry name" value="SLH"/>
    <property type="match status" value="2"/>
</dbReference>
<feature type="compositionally biased region" description="Polar residues" evidence="1">
    <location>
        <begin position="406"/>
        <end position="431"/>
    </location>
</feature>
<comment type="caution">
    <text evidence="4">The sequence shown here is derived from an EMBL/GenBank/DDBJ whole genome shotgun (WGS) entry which is preliminary data.</text>
</comment>
<evidence type="ECO:0000313" key="4">
    <source>
        <dbReference type="EMBL" id="MFD1884494.1"/>
    </source>
</evidence>
<keyword evidence="2" id="KW-0732">Signal</keyword>
<feature type="compositionally biased region" description="Polar residues" evidence="1">
    <location>
        <begin position="1029"/>
        <end position="1049"/>
    </location>
</feature>
<evidence type="ECO:0000256" key="2">
    <source>
        <dbReference type="SAM" id="SignalP"/>
    </source>
</evidence>
<feature type="domain" description="SLH" evidence="3">
    <location>
        <begin position="87"/>
        <end position="149"/>
    </location>
</feature>
<proteinExistence type="predicted"/>
<feature type="domain" description="SLH" evidence="3">
    <location>
        <begin position="23"/>
        <end position="85"/>
    </location>
</feature>
<dbReference type="Proteomes" id="UP001597233">
    <property type="component" value="Unassembled WGS sequence"/>
</dbReference>
<protein>
    <submittedName>
        <fullName evidence="4">S-layer homology domain-containing protein</fullName>
    </submittedName>
</protein>
<dbReference type="InterPro" id="IPR001119">
    <property type="entry name" value="SLH_dom"/>
</dbReference>
<name>A0ABW4RFK5_9BACL</name>
<reference evidence="5" key="1">
    <citation type="journal article" date="2019" name="Int. J. Syst. Evol. Microbiol.">
        <title>The Global Catalogue of Microorganisms (GCM) 10K type strain sequencing project: providing services to taxonomists for standard genome sequencing and annotation.</title>
        <authorList>
            <consortium name="The Broad Institute Genomics Platform"/>
            <consortium name="The Broad Institute Genome Sequencing Center for Infectious Disease"/>
            <person name="Wu L."/>
            <person name="Ma J."/>
        </authorList>
    </citation>
    <scope>NUCLEOTIDE SEQUENCE [LARGE SCALE GENOMIC DNA]</scope>
    <source>
        <strain evidence="5">CCUG 54950</strain>
    </source>
</reference>
<feature type="region of interest" description="Disordered" evidence="1">
    <location>
        <begin position="961"/>
        <end position="1089"/>
    </location>
</feature>
<evidence type="ECO:0000313" key="5">
    <source>
        <dbReference type="Proteomes" id="UP001597233"/>
    </source>
</evidence>
<dbReference type="RefSeq" id="WP_347324148.1">
    <property type="nucleotide sequence ID" value="NZ_JBCGUH010000003.1"/>
</dbReference>
<feature type="signal peptide" evidence="2">
    <location>
        <begin position="1"/>
        <end position="35"/>
    </location>
</feature>
<evidence type="ECO:0000259" key="3">
    <source>
        <dbReference type="PROSITE" id="PS51272"/>
    </source>
</evidence>
<dbReference type="EMBL" id="JBHUEH010000010">
    <property type="protein sequence ID" value="MFD1884494.1"/>
    <property type="molecule type" value="Genomic_DNA"/>
</dbReference>
<gene>
    <name evidence="4" type="ORF">ACFSC9_03075</name>
</gene>
<feature type="chain" id="PRO_5046793929" evidence="2">
    <location>
        <begin position="36"/>
        <end position="1089"/>
    </location>
</feature>
<evidence type="ECO:0000256" key="1">
    <source>
        <dbReference type="SAM" id="MobiDB-lite"/>
    </source>
</evidence>
<dbReference type="Gene3D" id="1.20.1270.70">
    <property type="entry name" value="Designed single chain three-helix bundle"/>
    <property type="match status" value="1"/>
</dbReference>